<gene>
    <name evidence="1" type="ORF">MM415B03501_0002</name>
</gene>
<proteinExistence type="predicted"/>
<dbReference type="EMBL" id="MT142953">
    <property type="protein sequence ID" value="QJA90984.1"/>
    <property type="molecule type" value="Genomic_DNA"/>
</dbReference>
<dbReference type="AlphaFoldDB" id="A0A6M3LC84"/>
<protein>
    <submittedName>
        <fullName evidence="1">Uncharacterized protein</fullName>
    </submittedName>
</protein>
<name>A0A6M3LC84_9ZZZZ</name>
<accession>A0A6M3LC84</accession>
<organism evidence="1">
    <name type="scientific">viral metagenome</name>
    <dbReference type="NCBI Taxonomy" id="1070528"/>
    <lineage>
        <taxon>unclassified sequences</taxon>
        <taxon>metagenomes</taxon>
        <taxon>organismal metagenomes</taxon>
    </lineage>
</organism>
<evidence type="ECO:0000313" key="1">
    <source>
        <dbReference type="EMBL" id="QJA90984.1"/>
    </source>
</evidence>
<sequence>MIEIDDSELECTIDYMVGVESGGPVPLWQFEGGFARGVVIERTLIEATKRATRQQFEFTAKRLGRYSSDMLVYEVIYGDGMVEVREPSFDMKYGRLGELLMVYQRGGQSHGGTEK</sequence>
<reference evidence="1" key="1">
    <citation type="submission" date="2020-03" db="EMBL/GenBank/DDBJ databases">
        <title>The deep terrestrial virosphere.</title>
        <authorList>
            <person name="Holmfeldt K."/>
            <person name="Nilsson E."/>
            <person name="Simone D."/>
            <person name="Lopez-Fernandez M."/>
            <person name="Wu X."/>
            <person name="de Brujin I."/>
            <person name="Lundin D."/>
            <person name="Andersson A."/>
            <person name="Bertilsson S."/>
            <person name="Dopson M."/>
        </authorList>
    </citation>
    <scope>NUCLEOTIDE SEQUENCE</scope>
    <source>
        <strain evidence="1">MM415B03501</strain>
    </source>
</reference>